<dbReference type="Pfam" id="PF13679">
    <property type="entry name" value="Methyltransf_32"/>
    <property type="match status" value="1"/>
</dbReference>
<dbReference type="InterPro" id="IPR025714">
    <property type="entry name" value="Methyltranfer_dom"/>
</dbReference>
<gene>
    <name evidence="2" type="ORF">NQ317_009738</name>
</gene>
<dbReference type="PANTHER" id="PTHR12496:SF0">
    <property type="entry name" value="METHYLTRANSFERASE DOMAIN-CONTAINING PROTEIN"/>
    <property type="match status" value="1"/>
</dbReference>
<comment type="caution">
    <text evidence="2">The sequence shown here is derived from an EMBL/GenBank/DDBJ whole genome shotgun (WGS) entry which is preliminary data.</text>
</comment>
<organism evidence="2 3">
    <name type="scientific">Molorchus minor</name>
    <dbReference type="NCBI Taxonomy" id="1323400"/>
    <lineage>
        <taxon>Eukaryota</taxon>
        <taxon>Metazoa</taxon>
        <taxon>Ecdysozoa</taxon>
        <taxon>Arthropoda</taxon>
        <taxon>Hexapoda</taxon>
        <taxon>Insecta</taxon>
        <taxon>Pterygota</taxon>
        <taxon>Neoptera</taxon>
        <taxon>Endopterygota</taxon>
        <taxon>Coleoptera</taxon>
        <taxon>Polyphaga</taxon>
        <taxon>Cucujiformia</taxon>
        <taxon>Chrysomeloidea</taxon>
        <taxon>Cerambycidae</taxon>
        <taxon>Lamiinae</taxon>
        <taxon>Monochamini</taxon>
        <taxon>Molorchus</taxon>
    </lineage>
</organism>
<dbReference type="InterPro" id="IPR052220">
    <property type="entry name" value="METTL25"/>
</dbReference>
<feature type="domain" description="Methyltransferase" evidence="1">
    <location>
        <begin position="29"/>
        <end position="141"/>
    </location>
</feature>
<protein>
    <recommendedName>
        <fullName evidence="1">Methyltransferase domain-containing protein</fullName>
    </recommendedName>
</protein>
<evidence type="ECO:0000259" key="1">
    <source>
        <dbReference type="Pfam" id="PF13679"/>
    </source>
</evidence>
<dbReference type="Proteomes" id="UP001162164">
    <property type="component" value="Unassembled WGS sequence"/>
</dbReference>
<dbReference type="EMBL" id="JAPWTJ010003486">
    <property type="protein sequence ID" value="KAJ8956042.1"/>
    <property type="molecule type" value="Genomic_DNA"/>
</dbReference>
<reference evidence="2" key="1">
    <citation type="journal article" date="2023" name="Insect Mol. Biol.">
        <title>Genome sequencing provides insights into the evolution of gene families encoding plant cell wall-degrading enzymes in longhorned beetles.</title>
        <authorList>
            <person name="Shin N.R."/>
            <person name="Okamura Y."/>
            <person name="Kirsch R."/>
            <person name="Pauchet Y."/>
        </authorList>
    </citation>
    <scope>NUCLEOTIDE SEQUENCE</scope>
    <source>
        <strain evidence="2">MMC_N1</strain>
    </source>
</reference>
<sequence length="244" mass="28465">MVLEKDQRYTQCALSAEFYQVENAISFLGYLSHLLNVCYQYTVVGIDCSSEKIALAYKNQDKYFSICKDNVKFVELSIDENSAEKIKLLKQEYFQEMNDKSRCCIVGLHACADLSITVLELFDKLNFVNCLVIMPCCYHMIDLEKSVNEREYFKRFPSSKLFKQMWKQLDAESYIKRTFLRLACQQTAQSFVNMSKEEHDKHSRSCIFRATLQEVAESGKANKVFQPDLNNFSLVFNQFAINHE</sequence>
<proteinExistence type="predicted"/>
<evidence type="ECO:0000313" key="2">
    <source>
        <dbReference type="EMBL" id="KAJ8956042.1"/>
    </source>
</evidence>
<dbReference type="PANTHER" id="PTHR12496">
    <property type="entry name" value="CGI-41 METHYLTRANSFERASE"/>
    <property type="match status" value="1"/>
</dbReference>
<evidence type="ECO:0000313" key="3">
    <source>
        <dbReference type="Proteomes" id="UP001162164"/>
    </source>
</evidence>
<keyword evidence="3" id="KW-1185">Reference proteome</keyword>
<name>A0ABQ9IQX8_9CUCU</name>
<accession>A0ABQ9IQX8</accession>